<organism evidence="1 2">
    <name type="scientific">Dallia pectoralis</name>
    <name type="common">Alaska blackfish</name>
    <dbReference type="NCBI Taxonomy" id="75939"/>
    <lineage>
        <taxon>Eukaryota</taxon>
        <taxon>Metazoa</taxon>
        <taxon>Chordata</taxon>
        <taxon>Craniata</taxon>
        <taxon>Vertebrata</taxon>
        <taxon>Euteleostomi</taxon>
        <taxon>Actinopterygii</taxon>
        <taxon>Neopterygii</taxon>
        <taxon>Teleostei</taxon>
        <taxon>Protacanthopterygii</taxon>
        <taxon>Esociformes</taxon>
        <taxon>Umbridae</taxon>
        <taxon>Dallia</taxon>
    </lineage>
</organism>
<dbReference type="Proteomes" id="UP001157502">
    <property type="component" value="Chromosome 19"/>
</dbReference>
<sequence>MERKPTPESPYGSPNKPRPCVPHLRTPPPLQPLGIQNKHPPTDRVGCQFICARCNSSKSFLKCVASSHGADIMGRRGIVVPGPGARVPGCLPRRVGGIDFTAP</sequence>
<protein>
    <submittedName>
        <fullName evidence="1">Uncharacterized protein</fullName>
    </submittedName>
</protein>
<keyword evidence="2" id="KW-1185">Reference proteome</keyword>
<comment type="caution">
    <text evidence="1">The sequence shown here is derived from an EMBL/GenBank/DDBJ whole genome shotgun (WGS) entry which is preliminary data.</text>
</comment>
<accession>A0ACC2G193</accession>
<name>A0ACC2G193_DALPE</name>
<evidence type="ECO:0000313" key="2">
    <source>
        <dbReference type="Proteomes" id="UP001157502"/>
    </source>
</evidence>
<reference evidence="1" key="1">
    <citation type="submission" date="2021-05" db="EMBL/GenBank/DDBJ databases">
        <authorList>
            <person name="Pan Q."/>
            <person name="Jouanno E."/>
            <person name="Zahm M."/>
            <person name="Klopp C."/>
            <person name="Cabau C."/>
            <person name="Louis A."/>
            <person name="Berthelot C."/>
            <person name="Parey E."/>
            <person name="Roest Crollius H."/>
            <person name="Montfort J."/>
            <person name="Robinson-Rechavi M."/>
            <person name="Bouchez O."/>
            <person name="Lampietro C."/>
            <person name="Lopez Roques C."/>
            <person name="Donnadieu C."/>
            <person name="Postlethwait J."/>
            <person name="Bobe J."/>
            <person name="Dillon D."/>
            <person name="Chandos A."/>
            <person name="von Hippel F."/>
            <person name="Guiguen Y."/>
        </authorList>
    </citation>
    <scope>NUCLEOTIDE SEQUENCE</scope>
    <source>
        <strain evidence="1">YG-Jan2019</strain>
    </source>
</reference>
<evidence type="ECO:0000313" key="1">
    <source>
        <dbReference type="EMBL" id="KAJ7997290.1"/>
    </source>
</evidence>
<gene>
    <name evidence="1" type="ORF">DPEC_G00227440</name>
</gene>
<dbReference type="EMBL" id="CM055746">
    <property type="protein sequence ID" value="KAJ7997290.1"/>
    <property type="molecule type" value="Genomic_DNA"/>
</dbReference>
<proteinExistence type="predicted"/>